<dbReference type="NCBIfam" id="NF038310">
    <property type="entry name" value="lysogeny_AimR"/>
    <property type="match status" value="1"/>
</dbReference>
<dbReference type="InterPro" id="IPR010982">
    <property type="entry name" value="Lambda_DNA-bd_dom_sf"/>
</dbReference>
<dbReference type="InterPro" id="IPR011990">
    <property type="entry name" value="TPR-like_helical_dom_sf"/>
</dbReference>
<sequence>MCETFGNTIKDLLEKREIKQKDFAEECGMTTSLLNKVLNSGRESEFEKILTLVRRIIAHHGQLQEEKMMSLYISGIRNSSNIKSAMEYCDTHDMKETLQILCDRADSMADHKNQLKEYSTMYQLNMERKNQQFEENVTKELFNKIISQKNKVEEMKIFQSILEIVMFQQEKKINKIIDYTPKLEIQLENSKSKLIKSFNMRLNNVLQTVYLRNICDFEKSRDLSFESLRISIGNRFEAASYVNLGDSCIHDEDPTLAIEYLEKSIQIYKEIGLDDAADWMVEKIEFISILRGKKIDSIKHETNKALKYILDGRKEDGLKLLDTLKATPKTQFIRGMGTDDPENFWDSLDGYMERGDRLYGLFSVLELKRLGEREKVVDMVYNASLRR</sequence>
<dbReference type="CDD" id="cd00093">
    <property type="entry name" value="HTH_XRE"/>
    <property type="match status" value="1"/>
</dbReference>
<dbReference type="Gene3D" id="1.25.40.10">
    <property type="entry name" value="Tetratricopeptide repeat domain"/>
    <property type="match status" value="1"/>
</dbReference>
<evidence type="ECO:0000313" key="2">
    <source>
        <dbReference type="Proteomes" id="UP001556040"/>
    </source>
</evidence>
<organism evidence="1 2">
    <name type="scientific">Jeotgalibacillus marinus</name>
    <dbReference type="NCBI Taxonomy" id="86667"/>
    <lineage>
        <taxon>Bacteria</taxon>
        <taxon>Bacillati</taxon>
        <taxon>Bacillota</taxon>
        <taxon>Bacilli</taxon>
        <taxon>Bacillales</taxon>
        <taxon>Caryophanaceae</taxon>
        <taxon>Jeotgalibacillus</taxon>
    </lineage>
</organism>
<keyword evidence="2" id="KW-1185">Reference proteome</keyword>
<dbReference type="InterPro" id="IPR001387">
    <property type="entry name" value="Cro/C1-type_HTH"/>
</dbReference>
<name>A0ABV3Q7F0_9BACL</name>
<comment type="caution">
    <text evidence="1">The sequence shown here is derived from an EMBL/GenBank/DDBJ whole genome shotgun (WGS) entry which is preliminary data.</text>
</comment>
<dbReference type="SUPFAM" id="SSF47413">
    <property type="entry name" value="lambda repressor-like DNA-binding domains"/>
    <property type="match status" value="1"/>
</dbReference>
<dbReference type="EMBL" id="JBFMIA010000026">
    <property type="protein sequence ID" value="MEW9503202.1"/>
    <property type="molecule type" value="Genomic_DNA"/>
</dbReference>
<reference evidence="1 2" key="1">
    <citation type="journal article" date="1979" name="Int. J. Syst. Evol. Microbiol.">
        <title>Bacillus globisporus subsp. marinus subsp. nov.</title>
        <authorList>
            <person name="Liu H."/>
        </authorList>
    </citation>
    <scope>NUCLEOTIDE SEQUENCE [LARGE SCALE GENOMIC DNA]</scope>
    <source>
        <strain evidence="1 2">DSM 1297</strain>
    </source>
</reference>
<dbReference type="Proteomes" id="UP001556040">
    <property type="component" value="Unassembled WGS sequence"/>
</dbReference>
<dbReference type="InterPro" id="IPR047705">
    <property type="entry name" value="AimR-like"/>
</dbReference>
<dbReference type="Pfam" id="PF22871">
    <property type="entry name" value="AimR"/>
    <property type="match status" value="1"/>
</dbReference>
<accession>A0ABV3Q7F0</accession>
<keyword evidence="1" id="KW-0675">Receptor</keyword>
<proteinExistence type="predicted"/>
<dbReference type="Gene3D" id="1.10.260.40">
    <property type="entry name" value="lambda repressor-like DNA-binding domains"/>
    <property type="match status" value="1"/>
</dbReference>
<gene>
    <name evidence="1" type="ORF">AB1471_15600</name>
</gene>
<evidence type="ECO:0000313" key="1">
    <source>
        <dbReference type="EMBL" id="MEW9503202.1"/>
    </source>
</evidence>
<dbReference type="RefSeq" id="WP_367780691.1">
    <property type="nucleotide sequence ID" value="NZ_JBFMIA010000026.1"/>
</dbReference>
<protein>
    <submittedName>
        <fullName evidence="1">AimR family lysis-lysogeny pheromone receptor</fullName>
    </submittedName>
</protein>